<dbReference type="SUPFAM" id="SSF52200">
    <property type="entry name" value="Toll/Interleukin receptor TIR domain"/>
    <property type="match status" value="1"/>
</dbReference>
<evidence type="ECO:0000313" key="2">
    <source>
        <dbReference type="EMBL" id="ETR67561.1"/>
    </source>
</evidence>
<accession>A0A1V1NYD2</accession>
<evidence type="ECO:0000313" key="3">
    <source>
        <dbReference type="Proteomes" id="UP000189670"/>
    </source>
</evidence>
<protein>
    <recommendedName>
        <fullName evidence="1">TIR domain-containing protein</fullName>
    </recommendedName>
</protein>
<reference evidence="3" key="1">
    <citation type="submission" date="2012-11" db="EMBL/GenBank/DDBJ databases">
        <authorList>
            <person name="Lucero-Rivera Y.E."/>
            <person name="Tovar-Ramirez D."/>
        </authorList>
    </citation>
    <scope>NUCLEOTIDE SEQUENCE [LARGE SCALE GENOMIC DNA]</scope>
    <source>
        <strain evidence="3">Araruama</strain>
    </source>
</reference>
<sequence>HAGIEVWFDQKIKTGEEWNPVIADAIQTAHVTICLISQNYLNSDFIRIKEIPRILNKQKEGMIIFPILIKNCTWKVVNWLQNLQIFPGDGISLNDLEEKDRETMLITLIDQVHESFHKGA</sequence>
<evidence type="ECO:0000259" key="1">
    <source>
        <dbReference type="Pfam" id="PF13676"/>
    </source>
</evidence>
<gene>
    <name evidence="2" type="ORF">OMM_11459</name>
</gene>
<dbReference type="AlphaFoldDB" id="A0A1V1NYD2"/>
<name>A0A1V1NYD2_9BACT</name>
<dbReference type="InterPro" id="IPR035897">
    <property type="entry name" value="Toll_tir_struct_dom_sf"/>
</dbReference>
<organism evidence="2 3">
    <name type="scientific">Candidatus Magnetoglobus multicellularis str. Araruama</name>
    <dbReference type="NCBI Taxonomy" id="890399"/>
    <lineage>
        <taxon>Bacteria</taxon>
        <taxon>Pseudomonadati</taxon>
        <taxon>Thermodesulfobacteriota</taxon>
        <taxon>Desulfobacteria</taxon>
        <taxon>Desulfobacterales</taxon>
        <taxon>Desulfobacteraceae</taxon>
        <taxon>Candidatus Magnetoglobus</taxon>
    </lineage>
</organism>
<dbReference type="GO" id="GO:0007165">
    <property type="term" value="P:signal transduction"/>
    <property type="evidence" value="ECO:0007669"/>
    <property type="project" value="InterPro"/>
</dbReference>
<feature type="non-terminal residue" evidence="2">
    <location>
        <position position="1"/>
    </location>
</feature>
<dbReference type="InterPro" id="IPR000157">
    <property type="entry name" value="TIR_dom"/>
</dbReference>
<dbReference type="Pfam" id="PF13676">
    <property type="entry name" value="TIR_2"/>
    <property type="match status" value="1"/>
</dbReference>
<dbReference type="Gene3D" id="3.40.50.10140">
    <property type="entry name" value="Toll/interleukin-1 receptor homology (TIR) domain"/>
    <property type="match status" value="1"/>
</dbReference>
<comment type="caution">
    <text evidence="2">The sequence shown here is derived from an EMBL/GenBank/DDBJ whole genome shotgun (WGS) entry which is preliminary data.</text>
</comment>
<feature type="domain" description="TIR" evidence="1">
    <location>
        <begin position="2"/>
        <end position="84"/>
    </location>
</feature>
<dbReference type="EMBL" id="ATBP01001323">
    <property type="protein sequence ID" value="ETR67561.1"/>
    <property type="molecule type" value="Genomic_DNA"/>
</dbReference>
<dbReference type="Proteomes" id="UP000189670">
    <property type="component" value="Unassembled WGS sequence"/>
</dbReference>
<proteinExistence type="predicted"/>